<dbReference type="GO" id="GO:0005813">
    <property type="term" value="C:centrosome"/>
    <property type="evidence" value="ECO:0007669"/>
    <property type="project" value="EnsemblMetazoa"/>
</dbReference>
<accession>B4I2V9</accession>
<evidence type="ECO:0000256" key="1">
    <source>
        <dbReference type="ARBA" id="ARBA00023054"/>
    </source>
</evidence>
<evidence type="ECO:0000313" key="3">
    <source>
        <dbReference type="EMBL" id="EDW54104.1"/>
    </source>
</evidence>
<keyword evidence="1" id="KW-0175">Coiled coil</keyword>
<name>B4I2V9_DROSE</name>
<organism evidence="4">
    <name type="scientific">Drosophila sechellia</name>
    <name type="common">Fruit fly</name>
    <dbReference type="NCBI Taxonomy" id="7238"/>
    <lineage>
        <taxon>Eukaryota</taxon>
        <taxon>Metazoa</taxon>
        <taxon>Ecdysozoa</taxon>
        <taxon>Arthropoda</taxon>
        <taxon>Hexapoda</taxon>
        <taxon>Insecta</taxon>
        <taxon>Pterygota</taxon>
        <taxon>Neoptera</taxon>
        <taxon>Endopterygota</taxon>
        <taxon>Diptera</taxon>
        <taxon>Brachycera</taxon>
        <taxon>Muscomorpha</taxon>
        <taxon>Ephydroidea</taxon>
        <taxon>Drosophilidae</taxon>
        <taxon>Drosophila</taxon>
        <taxon>Sophophora</taxon>
    </lineage>
</organism>
<dbReference type="EMBL" id="CH480820">
    <property type="protein sequence ID" value="EDW54104.1"/>
    <property type="molecule type" value="Genomic_DNA"/>
</dbReference>
<keyword evidence="4" id="KW-1185">Reference proteome</keyword>
<feature type="region of interest" description="Disordered" evidence="2">
    <location>
        <begin position="1"/>
        <end position="79"/>
    </location>
</feature>
<dbReference type="PANTHER" id="PTHR24200:SF11">
    <property type="entry name" value="TOUCAN, ISOFORM A"/>
    <property type="match status" value="1"/>
</dbReference>
<gene>
    <name evidence="3" type="primary">Dsec\GM18166</name>
    <name evidence="3" type="ORF">Dsec_GM18166</name>
</gene>
<dbReference type="PANTHER" id="PTHR24200">
    <property type="entry name" value="TOUCAN, ISOFORM A"/>
    <property type="match status" value="1"/>
</dbReference>
<sequence>MAKDPATTRIPRLDGVSRLPKPSTFGLASSSGSTTNRTTTTSTTQHIRPPTSAPKATQIFRAPGDPAKPRPASSYAPSSAALRDLGSSLKKSASGERINNAVSLLSKRTTTVLKKYFSPKSSASANAVMSSPCDMTSSLPVTPLPVGKRGMVSNDQLTSSTPMPLLRSETFVCEDEEQSNRMKLESTRLSTFGRTMDIDSPVPNETKVLIRDGTRIMKGSPSTDITQIVRPAQKTPLMTFCSLDTTHEMTVCSRNNATHSVNSSGIMGRTMPVIPT</sequence>
<reference evidence="3 4" key="1">
    <citation type="journal article" date="2007" name="Nature">
        <title>Evolution of genes and genomes on the Drosophila phylogeny.</title>
        <authorList>
            <consortium name="Drosophila 12 Genomes Consortium"/>
            <person name="Clark A.G."/>
            <person name="Eisen M.B."/>
            <person name="Smith D.R."/>
            <person name="Bergman C.M."/>
            <person name="Oliver B."/>
            <person name="Markow T.A."/>
            <person name="Kaufman T.C."/>
            <person name="Kellis M."/>
            <person name="Gelbart W."/>
            <person name="Iyer V.N."/>
            <person name="Pollard D.A."/>
            <person name="Sackton T.B."/>
            <person name="Larracuente A.M."/>
            <person name="Singh N.D."/>
            <person name="Abad J.P."/>
            <person name="Abt D.N."/>
            <person name="Adryan B."/>
            <person name="Aguade M."/>
            <person name="Akashi H."/>
            <person name="Anderson W.W."/>
            <person name="Aquadro C.F."/>
            <person name="Ardell D.H."/>
            <person name="Arguello R."/>
            <person name="Artieri C.G."/>
            <person name="Barbash D.A."/>
            <person name="Barker D."/>
            <person name="Barsanti P."/>
            <person name="Batterham P."/>
            <person name="Batzoglou S."/>
            <person name="Begun D."/>
            <person name="Bhutkar A."/>
            <person name="Blanco E."/>
            <person name="Bosak S.A."/>
            <person name="Bradley R.K."/>
            <person name="Brand A.D."/>
            <person name="Brent M.R."/>
            <person name="Brooks A.N."/>
            <person name="Brown R.H."/>
            <person name="Butlin R.K."/>
            <person name="Caggese C."/>
            <person name="Calvi B.R."/>
            <person name="Bernardo de Carvalho A."/>
            <person name="Caspi A."/>
            <person name="Castrezana S."/>
            <person name="Celniker S.E."/>
            <person name="Chang J.L."/>
            <person name="Chapple C."/>
            <person name="Chatterji S."/>
            <person name="Chinwalla A."/>
            <person name="Civetta A."/>
            <person name="Clifton S.W."/>
            <person name="Comeron J.M."/>
            <person name="Costello J.C."/>
            <person name="Coyne J.A."/>
            <person name="Daub J."/>
            <person name="David R.G."/>
            <person name="Delcher A.L."/>
            <person name="Delehaunty K."/>
            <person name="Do C.B."/>
            <person name="Ebling H."/>
            <person name="Edwards K."/>
            <person name="Eickbush T."/>
            <person name="Evans J.D."/>
            <person name="Filipski A."/>
            <person name="Findeiss S."/>
            <person name="Freyhult E."/>
            <person name="Fulton L."/>
            <person name="Fulton R."/>
            <person name="Garcia A.C."/>
            <person name="Gardiner A."/>
            <person name="Garfield D.A."/>
            <person name="Garvin B.E."/>
            <person name="Gibson G."/>
            <person name="Gilbert D."/>
            <person name="Gnerre S."/>
            <person name="Godfrey J."/>
            <person name="Good R."/>
            <person name="Gotea V."/>
            <person name="Gravely B."/>
            <person name="Greenberg A.J."/>
            <person name="Griffiths-Jones S."/>
            <person name="Gross S."/>
            <person name="Guigo R."/>
            <person name="Gustafson E.A."/>
            <person name="Haerty W."/>
            <person name="Hahn M.W."/>
            <person name="Halligan D.L."/>
            <person name="Halpern A.L."/>
            <person name="Halter G.M."/>
            <person name="Han M.V."/>
            <person name="Heger A."/>
            <person name="Hillier L."/>
            <person name="Hinrichs A.S."/>
            <person name="Holmes I."/>
            <person name="Hoskins R.A."/>
            <person name="Hubisz M.J."/>
            <person name="Hultmark D."/>
            <person name="Huntley M.A."/>
            <person name="Jaffe D.B."/>
            <person name="Jagadeeshan S."/>
            <person name="Jeck W.R."/>
            <person name="Johnson J."/>
            <person name="Jones C.D."/>
            <person name="Jordan W.C."/>
            <person name="Karpen G.H."/>
            <person name="Kataoka E."/>
            <person name="Keightley P.D."/>
            <person name="Kheradpour P."/>
            <person name="Kirkness E.F."/>
            <person name="Koerich L.B."/>
            <person name="Kristiansen K."/>
            <person name="Kudrna D."/>
            <person name="Kulathinal R.J."/>
            <person name="Kumar S."/>
            <person name="Kwok R."/>
            <person name="Lander E."/>
            <person name="Langley C.H."/>
            <person name="Lapoint R."/>
            <person name="Lazzaro B.P."/>
            <person name="Lee S.J."/>
            <person name="Levesque L."/>
            <person name="Li R."/>
            <person name="Lin C.F."/>
            <person name="Lin M.F."/>
            <person name="Lindblad-Toh K."/>
            <person name="Llopart A."/>
            <person name="Long M."/>
            <person name="Low L."/>
            <person name="Lozovsky E."/>
            <person name="Lu J."/>
            <person name="Luo M."/>
            <person name="Machado C.A."/>
            <person name="Makalowski W."/>
            <person name="Marzo M."/>
            <person name="Matsuda M."/>
            <person name="Matzkin L."/>
            <person name="McAllister B."/>
            <person name="McBride C.S."/>
            <person name="McKernan B."/>
            <person name="McKernan K."/>
            <person name="Mendez-Lago M."/>
            <person name="Minx P."/>
            <person name="Mollenhauer M.U."/>
            <person name="Montooth K."/>
            <person name="Mount S.M."/>
            <person name="Mu X."/>
            <person name="Myers E."/>
            <person name="Negre B."/>
            <person name="Newfeld S."/>
            <person name="Nielsen R."/>
            <person name="Noor M.A."/>
            <person name="O'Grady P."/>
            <person name="Pachter L."/>
            <person name="Papaceit M."/>
            <person name="Parisi M.J."/>
            <person name="Parisi M."/>
            <person name="Parts L."/>
            <person name="Pedersen J.S."/>
            <person name="Pesole G."/>
            <person name="Phillippy A.M."/>
            <person name="Ponting C.P."/>
            <person name="Pop M."/>
            <person name="Porcelli D."/>
            <person name="Powell J.R."/>
            <person name="Prohaska S."/>
            <person name="Pruitt K."/>
            <person name="Puig M."/>
            <person name="Quesneville H."/>
            <person name="Ram K.R."/>
            <person name="Rand D."/>
            <person name="Rasmussen M.D."/>
            <person name="Reed L.K."/>
            <person name="Reenan R."/>
            <person name="Reily A."/>
            <person name="Remington K.A."/>
            <person name="Rieger T.T."/>
            <person name="Ritchie M.G."/>
            <person name="Robin C."/>
            <person name="Rogers Y.H."/>
            <person name="Rohde C."/>
            <person name="Rozas J."/>
            <person name="Rubenfield M.J."/>
            <person name="Ruiz A."/>
            <person name="Russo S."/>
            <person name="Salzberg S.L."/>
            <person name="Sanchez-Gracia A."/>
            <person name="Saranga D.J."/>
            <person name="Sato H."/>
            <person name="Schaeffer S.W."/>
            <person name="Schatz M.C."/>
            <person name="Schlenke T."/>
            <person name="Schwartz R."/>
            <person name="Segarra C."/>
            <person name="Singh R.S."/>
            <person name="Sirot L."/>
            <person name="Sirota M."/>
            <person name="Sisneros N.B."/>
            <person name="Smith C.D."/>
            <person name="Smith T.F."/>
            <person name="Spieth J."/>
            <person name="Stage D.E."/>
            <person name="Stark A."/>
            <person name="Stephan W."/>
            <person name="Strausberg R.L."/>
            <person name="Strempel S."/>
            <person name="Sturgill D."/>
            <person name="Sutton G."/>
            <person name="Sutton G.G."/>
            <person name="Tao W."/>
            <person name="Teichmann S."/>
            <person name="Tobari Y.N."/>
            <person name="Tomimura Y."/>
            <person name="Tsolas J.M."/>
            <person name="Valente V.L."/>
            <person name="Venter E."/>
            <person name="Venter J.C."/>
            <person name="Vicario S."/>
            <person name="Vieira F.G."/>
            <person name="Vilella A.J."/>
            <person name="Villasante A."/>
            <person name="Walenz B."/>
            <person name="Wang J."/>
            <person name="Wasserman M."/>
            <person name="Watts T."/>
            <person name="Wilson D."/>
            <person name="Wilson R.K."/>
            <person name="Wing R.A."/>
            <person name="Wolfner M.F."/>
            <person name="Wong A."/>
            <person name="Wong G.K."/>
            <person name="Wu C.I."/>
            <person name="Wu G."/>
            <person name="Yamamoto D."/>
            <person name="Yang H.P."/>
            <person name="Yang S.P."/>
            <person name="Yorke J.A."/>
            <person name="Yoshida K."/>
            <person name="Zdobnov E."/>
            <person name="Zhang P."/>
            <person name="Zhang Y."/>
            <person name="Zimin A.V."/>
            <person name="Baldwin J."/>
            <person name="Abdouelleil A."/>
            <person name="Abdulkadir J."/>
            <person name="Abebe A."/>
            <person name="Abera B."/>
            <person name="Abreu J."/>
            <person name="Acer S.C."/>
            <person name="Aftuck L."/>
            <person name="Alexander A."/>
            <person name="An P."/>
            <person name="Anderson E."/>
            <person name="Anderson S."/>
            <person name="Arachi H."/>
            <person name="Azer M."/>
            <person name="Bachantsang P."/>
            <person name="Barry A."/>
            <person name="Bayul T."/>
            <person name="Berlin A."/>
            <person name="Bessette D."/>
            <person name="Bloom T."/>
            <person name="Blye J."/>
            <person name="Boguslavskiy L."/>
            <person name="Bonnet C."/>
            <person name="Boukhgalter B."/>
            <person name="Bourzgui I."/>
            <person name="Brown A."/>
            <person name="Cahill P."/>
            <person name="Channer S."/>
            <person name="Cheshatsang Y."/>
            <person name="Chuda L."/>
            <person name="Citroen M."/>
            <person name="Collymore A."/>
            <person name="Cooke P."/>
            <person name="Costello M."/>
            <person name="D'Aco K."/>
            <person name="Daza R."/>
            <person name="De Haan G."/>
            <person name="DeGray S."/>
            <person name="DeMaso C."/>
            <person name="Dhargay N."/>
            <person name="Dooley K."/>
            <person name="Dooley E."/>
            <person name="Doricent M."/>
            <person name="Dorje P."/>
            <person name="Dorjee K."/>
            <person name="Dupes A."/>
            <person name="Elong R."/>
            <person name="Falk J."/>
            <person name="Farina A."/>
            <person name="Faro S."/>
            <person name="Ferguson D."/>
            <person name="Fisher S."/>
            <person name="Foley C.D."/>
            <person name="Franke A."/>
            <person name="Friedrich D."/>
            <person name="Gadbois L."/>
            <person name="Gearin G."/>
            <person name="Gearin C.R."/>
            <person name="Giannoukos G."/>
            <person name="Goode T."/>
            <person name="Graham J."/>
            <person name="Grandbois E."/>
            <person name="Grewal S."/>
            <person name="Gyaltsen K."/>
            <person name="Hafez N."/>
            <person name="Hagos B."/>
            <person name="Hall J."/>
            <person name="Henson C."/>
            <person name="Hollinger A."/>
            <person name="Honan T."/>
            <person name="Huard M.D."/>
            <person name="Hughes L."/>
            <person name="Hurhula B."/>
            <person name="Husby M.E."/>
            <person name="Kamat A."/>
            <person name="Kanga B."/>
            <person name="Kashin S."/>
            <person name="Khazanovich D."/>
            <person name="Kisner P."/>
            <person name="Lance K."/>
            <person name="Lara M."/>
            <person name="Lee W."/>
            <person name="Lennon N."/>
            <person name="Letendre F."/>
            <person name="LeVine R."/>
            <person name="Lipovsky A."/>
            <person name="Liu X."/>
            <person name="Liu J."/>
            <person name="Liu S."/>
            <person name="Lokyitsang T."/>
            <person name="Lokyitsang Y."/>
            <person name="Lubonja R."/>
            <person name="Lui A."/>
            <person name="MacDonald P."/>
            <person name="Magnisalis V."/>
            <person name="Maru K."/>
            <person name="Matthews C."/>
            <person name="McCusker W."/>
            <person name="McDonough S."/>
            <person name="Mehta T."/>
            <person name="Meldrim J."/>
            <person name="Meneus L."/>
            <person name="Mihai O."/>
            <person name="Mihalev A."/>
            <person name="Mihova T."/>
            <person name="Mittelman R."/>
            <person name="Mlenga V."/>
            <person name="Montmayeur A."/>
            <person name="Mulrain L."/>
            <person name="Navidi A."/>
            <person name="Naylor J."/>
            <person name="Negash T."/>
            <person name="Nguyen T."/>
            <person name="Nguyen N."/>
            <person name="Nicol R."/>
            <person name="Norbu C."/>
            <person name="Norbu N."/>
            <person name="Novod N."/>
            <person name="O'Neill B."/>
            <person name="Osman S."/>
            <person name="Markiewicz E."/>
            <person name="Oyono O.L."/>
            <person name="Patti C."/>
            <person name="Phunkhang P."/>
            <person name="Pierre F."/>
            <person name="Priest M."/>
            <person name="Raghuraman S."/>
            <person name="Rege F."/>
            <person name="Reyes R."/>
            <person name="Rise C."/>
            <person name="Rogov P."/>
            <person name="Ross K."/>
            <person name="Ryan E."/>
            <person name="Settipalli S."/>
            <person name="Shea T."/>
            <person name="Sherpa N."/>
            <person name="Shi L."/>
            <person name="Shih D."/>
            <person name="Sparrow T."/>
            <person name="Spaulding J."/>
            <person name="Stalker J."/>
            <person name="Stange-Thomann N."/>
            <person name="Stavropoulos S."/>
            <person name="Stone C."/>
            <person name="Strader C."/>
            <person name="Tesfaye S."/>
            <person name="Thomson T."/>
            <person name="Thoulutsang Y."/>
            <person name="Thoulutsang D."/>
            <person name="Topham K."/>
            <person name="Topping I."/>
            <person name="Tsamla T."/>
            <person name="Vassiliev H."/>
            <person name="Vo A."/>
            <person name="Wangchuk T."/>
            <person name="Wangdi T."/>
            <person name="Weiand M."/>
            <person name="Wilkinson J."/>
            <person name="Wilson A."/>
            <person name="Yadav S."/>
            <person name="Young G."/>
            <person name="Yu Q."/>
            <person name="Zembek L."/>
            <person name="Zhong D."/>
            <person name="Zimmer A."/>
            <person name="Zwirko Z."/>
            <person name="Jaffe D.B."/>
            <person name="Alvarez P."/>
            <person name="Brockman W."/>
            <person name="Butler J."/>
            <person name="Chin C."/>
            <person name="Gnerre S."/>
            <person name="Grabherr M."/>
            <person name="Kleber M."/>
            <person name="Mauceli E."/>
            <person name="MacCallum I."/>
        </authorList>
    </citation>
    <scope>NUCLEOTIDE SEQUENCE [LARGE SCALE GENOMIC DNA]</scope>
    <source>
        <strain evidence="4">Rob3c / Tucson 14021-0248.25</strain>
    </source>
</reference>
<dbReference type="OMA" id="QIVRPAQ"/>
<dbReference type="STRING" id="7238.B4I2V9"/>
<dbReference type="HOGENOM" id="CLU_067930_0_0_1"/>
<dbReference type="Proteomes" id="UP000001292">
    <property type="component" value="Unassembled WGS sequence"/>
</dbReference>
<evidence type="ECO:0000313" key="4">
    <source>
        <dbReference type="Proteomes" id="UP000001292"/>
    </source>
</evidence>
<dbReference type="AlphaFoldDB" id="B4I2V9"/>
<dbReference type="GO" id="GO:0031965">
    <property type="term" value="C:nuclear membrane"/>
    <property type="evidence" value="ECO:0007669"/>
    <property type="project" value="EnsemblMetazoa"/>
</dbReference>
<evidence type="ECO:0000256" key="2">
    <source>
        <dbReference type="SAM" id="MobiDB-lite"/>
    </source>
</evidence>
<dbReference type="GO" id="GO:0030496">
    <property type="term" value="C:midbody"/>
    <property type="evidence" value="ECO:0007669"/>
    <property type="project" value="EnsemblMetazoa"/>
</dbReference>
<proteinExistence type="predicted"/>
<feature type="compositionally biased region" description="Low complexity" evidence="2">
    <location>
        <begin position="29"/>
        <end position="44"/>
    </location>
</feature>
<dbReference type="InterPro" id="IPR051293">
    <property type="entry name" value="MTUS1/CCDC69"/>
</dbReference>
<dbReference type="GO" id="GO:0000922">
    <property type="term" value="C:spindle pole"/>
    <property type="evidence" value="ECO:0007669"/>
    <property type="project" value="EnsemblMetazoa"/>
</dbReference>
<protein>
    <submittedName>
        <fullName evidence="3">GM18166</fullName>
    </submittedName>
</protein>
<feature type="compositionally biased region" description="Low complexity" evidence="2">
    <location>
        <begin position="70"/>
        <end position="79"/>
    </location>
</feature>
<dbReference type="GO" id="GO:0035186">
    <property type="term" value="P:syncytial blastoderm mitotic cell cycle"/>
    <property type="evidence" value="ECO:0007669"/>
    <property type="project" value="EnsemblMetazoa"/>
</dbReference>
<dbReference type="GO" id="GO:0008017">
    <property type="term" value="F:microtubule binding"/>
    <property type="evidence" value="ECO:0007669"/>
    <property type="project" value="TreeGrafter"/>
</dbReference>
<dbReference type="GO" id="GO:0005938">
    <property type="term" value="C:cell cortex"/>
    <property type="evidence" value="ECO:0007669"/>
    <property type="project" value="EnsemblMetazoa"/>
</dbReference>